<feature type="compositionally biased region" description="Polar residues" evidence="1">
    <location>
        <begin position="400"/>
        <end position="414"/>
    </location>
</feature>
<dbReference type="GO" id="GO:0051481">
    <property type="term" value="P:negative regulation of cytosolic calcium ion concentration"/>
    <property type="evidence" value="ECO:0007669"/>
    <property type="project" value="EnsemblFungi"/>
</dbReference>
<dbReference type="GO" id="GO:0005935">
    <property type="term" value="C:cellular bud neck"/>
    <property type="evidence" value="ECO:0007669"/>
    <property type="project" value="EnsemblFungi"/>
</dbReference>
<dbReference type="PANTHER" id="PTHR18640">
    <property type="entry name" value="SOLUTE CARRIER FAMILY 10 MEMBER 7"/>
    <property type="match status" value="1"/>
</dbReference>
<dbReference type="EMBL" id="LT598455">
    <property type="protein sequence ID" value="SCU89346.1"/>
    <property type="molecule type" value="Genomic_DNA"/>
</dbReference>
<name>A0A1G4JG99_9SACH</name>
<dbReference type="PANTHER" id="PTHR18640:SF5">
    <property type="entry name" value="SODIUM_BILE ACID COTRANSPORTER 7"/>
    <property type="match status" value="1"/>
</dbReference>
<dbReference type="AlphaFoldDB" id="A0A1G4JG99"/>
<dbReference type="Gene3D" id="1.20.1530.20">
    <property type="match status" value="1"/>
</dbReference>
<keyword evidence="2" id="KW-1133">Transmembrane helix</keyword>
<keyword evidence="4" id="KW-1185">Reference proteome</keyword>
<accession>A0A1G4JG99</accession>
<dbReference type="STRING" id="1266660.A0A1G4JG99"/>
<dbReference type="PIRSF" id="PIRSF026166">
    <property type="entry name" value="UCP026166"/>
    <property type="match status" value="1"/>
</dbReference>
<feature type="transmembrane region" description="Helical" evidence="2">
    <location>
        <begin position="190"/>
        <end position="212"/>
    </location>
</feature>
<feature type="transmembrane region" description="Helical" evidence="2">
    <location>
        <begin position="82"/>
        <end position="104"/>
    </location>
</feature>
<protein>
    <submittedName>
        <fullName evidence="3">LADA_0E14972g1_1</fullName>
    </submittedName>
</protein>
<dbReference type="GO" id="GO:0005886">
    <property type="term" value="C:plasma membrane"/>
    <property type="evidence" value="ECO:0007669"/>
    <property type="project" value="EnsemblFungi"/>
</dbReference>
<organism evidence="3 4">
    <name type="scientific">Lachancea dasiensis</name>
    <dbReference type="NCBI Taxonomy" id="1072105"/>
    <lineage>
        <taxon>Eukaryota</taxon>
        <taxon>Fungi</taxon>
        <taxon>Dikarya</taxon>
        <taxon>Ascomycota</taxon>
        <taxon>Saccharomycotina</taxon>
        <taxon>Saccharomycetes</taxon>
        <taxon>Saccharomycetales</taxon>
        <taxon>Saccharomycetaceae</taxon>
        <taxon>Lachancea</taxon>
    </lineage>
</organism>
<feature type="transmembrane region" description="Helical" evidence="2">
    <location>
        <begin position="262"/>
        <end position="288"/>
    </location>
</feature>
<keyword evidence="2" id="KW-0472">Membrane</keyword>
<feature type="region of interest" description="Disordered" evidence="1">
    <location>
        <begin position="385"/>
        <end position="433"/>
    </location>
</feature>
<feature type="transmembrane region" description="Helical" evidence="2">
    <location>
        <begin position="20"/>
        <end position="40"/>
    </location>
</feature>
<feature type="compositionally biased region" description="Basic and acidic residues" evidence="1">
    <location>
        <begin position="415"/>
        <end position="425"/>
    </location>
</feature>
<dbReference type="Pfam" id="PF13593">
    <property type="entry name" value="SBF_like"/>
    <property type="match status" value="1"/>
</dbReference>
<gene>
    <name evidence="3" type="ORF">LADA_0E14972G</name>
</gene>
<feature type="transmembrane region" description="Helical" evidence="2">
    <location>
        <begin position="52"/>
        <end position="70"/>
    </location>
</feature>
<evidence type="ECO:0000313" key="4">
    <source>
        <dbReference type="Proteomes" id="UP000190274"/>
    </source>
</evidence>
<keyword evidence="2" id="KW-0812">Transmembrane</keyword>
<feature type="transmembrane region" description="Helical" evidence="2">
    <location>
        <begin position="157"/>
        <end position="178"/>
    </location>
</feature>
<evidence type="ECO:0000313" key="3">
    <source>
        <dbReference type="EMBL" id="SCU89346.1"/>
    </source>
</evidence>
<dbReference type="Proteomes" id="UP000190274">
    <property type="component" value="Chromosome E"/>
</dbReference>
<feature type="transmembrane region" description="Helical" evidence="2">
    <location>
        <begin position="232"/>
        <end position="250"/>
    </location>
</feature>
<feature type="transmembrane region" description="Helical" evidence="2">
    <location>
        <begin position="116"/>
        <end position="137"/>
    </location>
</feature>
<evidence type="ECO:0000256" key="2">
    <source>
        <dbReference type="SAM" id="Phobius"/>
    </source>
</evidence>
<sequence>MLPTLSKLWHHKFVQFAVSQWFFIVLAIFIILARFVPNFARHGGLIRAEYTIGYGAVAIIFLQGGLSMSTKKLCVNLSNWRAHLVVLVLSFLVTSSIIFGFCSAIRGSNDSKIDEWLLVGMILTAASPTTVASNVVMTKAAKGNDILCLCEVFIGNVLGGFVTPAIAQMYLSTSLFSFGNPTNGSSIRAVYADVMKQIGLSVFVPLFVGQVLQNVFPKQVTWTLQTFRLNKVGSLCLLLVIFSSFSTAFYQHAFTSVSGVSIVFIVLFNIGIYLFFSVLCFACARPWFIPKLFPEEPSADSSKVYAISYRFFKPFYYNRQDTVTILFCGPAKTAALGVSLISSQYGNNFPQLGKLLVPLVLYQSEQVVTAKLLVPFIRRWAENENPAQTSDNSDIEKGFSDSSDNNTQELTTAQEKGDSDLRSESAAELSTRS</sequence>
<reference evidence="4" key="1">
    <citation type="submission" date="2016-03" db="EMBL/GenBank/DDBJ databases">
        <authorList>
            <person name="Devillers H."/>
        </authorList>
    </citation>
    <scope>NUCLEOTIDE SEQUENCE [LARGE SCALE GENOMIC DNA]</scope>
</reference>
<dbReference type="InterPro" id="IPR016833">
    <property type="entry name" value="Put_Na-Bile_cotransptr"/>
</dbReference>
<proteinExistence type="predicted"/>
<evidence type="ECO:0000256" key="1">
    <source>
        <dbReference type="SAM" id="MobiDB-lite"/>
    </source>
</evidence>
<dbReference type="OrthoDB" id="188035at2759"/>
<dbReference type="InterPro" id="IPR038770">
    <property type="entry name" value="Na+/solute_symporter_sf"/>
</dbReference>